<reference evidence="3" key="2">
    <citation type="submission" date="2020-11" db="EMBL/GenBank/DDBJ databases">
        <authorList>
            <person name="McCartney M.A."/>
            <person name="Auch B."/>
            <person name="Kono T."/>
            <person name="Mallez S."/>
            <person name="Becker A."/>
            <person name="Gohl D.M."/>
            <person name="Silverstein K.A.T."/>
            <person name="Koren S."/>
            <person name="Bechman K.B."/>
            <person name="Herman A."/>
            <person name="Abrahante J.E."/>
            <person name="Garbe J."/>
        </authorList>
    </citation>
    <scope>NUCLEOTIDE SEQUENCE</scope>
    <source>
        <strain evidence="3">Duluth1</strain>
        <tissue evidence="3">Whole animal</tissue>
    </source>
</reference>
<dbReference type="EMBL" id="JAIWYP010000001">
    <property type="protein sequence ID" value="KAH3887665.1"/>
    <property type="molecule type" value="Genomic_DNA"/>
</dbReference>
<dbReference type="PANTHER" id="PTHR23282">
    <property type="entry name" value="APICAL ENDOSOMAL GLYCOPROTEIN PRECURSOR"/>
    <property type="match status" value="1"/>
</dbReference>
<dbReference type="SUPFAM" id="SSF49899">
    <property type="entry name" value="Concanavalin A-like lectins/glucanases"/>
    <property type="match status" value="1"/>
</dbReference>
<dbReference type="Pfam" id="PF00629">
    <property type="entry name" value="MAM"/>
    <property type="match status" value="1"/>
</dbReference>
<keyword evidence="4" id="KW-1185">Reference proteome</keyword>
<dbReference type="InterPro" id="IPR013320">
    <property type="entry name" value="ConA-like_dom_sf"/>
</dbReference>
<sequence>MNPTGSSPQCLHFWYSMFGTSIGTLNVYISQNGSLPGYNVWTLSRNQGNSWQSGQVPFQSTSQFTVNKLILPWSPYTIVGDILFLPVDLFVCVFVCLFAPTFNICNNFCNIEDRNLIFGMHVYLMEMHILSGERSRSSFKVKDQIYSFKAAQKGT</sequence>
<name>A0A9D4N4K2_DREPO</name>
<keyword evidence="1" id="KW-0472">Membrane</keyword>
<keyword evidence="1" id="KW-0812">Transmembrane</keyword>
<feature type="domain" description="MAM" evidence="2">
    <location>
        <begin position="1"/>
        <end position="66"/>
    </location>
</feature>
<dbReference type="Gene3D" id="2.60.120.200">
    <property type="match status" value="1"/>
</dbReference>
<evidence type="ECO:0000259" key="2">
    <source>
        <dbReference type="PROSITE" id="PS50060"/>
    </source>
</evidence>
<dbReference type="GO" id="GO:0016020">
    <property type="term" value="C:membrane"/>
    <property type="evidence" value="ECO:0007669"/>
    <property type="project" value="InterPro"/>
</dbReference>
<feature type="transmembrane region" description="Helical" evidence="1">
    <location>
        <begin position="12"/>
        <end position="29"/>
    </location>
</feature>
<evidence type="ECO:0000313" key="3">
    <source>
        <dbReference type="EMBL" id="KAH3887665.1"/>
    </source>
</evidence>
<keyword evidence="1" id="KW-1133">Transmembrane helix</keyword>
<dbReference type="PROSITE" id="PS50060">
    <property type="entry name" value="MAM_2"/>
    <property type="match status" value="1"/>
</dbReference>
<comment type="caution">
    <text evidence="3">The sequence shown here is derived from an EMBL/GenBank/DDBJ whole genome shotgun (WGS) entry which is preliminary data.</text>
</comment>
<dbReference type="AlphaFoldDB" id="A0A9D4N4K2"/>
<dbReference type="InterPro" id="IPR051560">
    <property type="entry name" value="MAM_domain-containing"/>
</dbReference>
<gene>
    <name evidence="3" type="ORF">DPMN_011683</name>
</gene>
<proteinExistence type="predicted"/>
<evidence type="ECO:0000256" key="1">
    <source>
        <dbReference type="SAM" id="Phobius"/>
    </source>
</evidence>
<feature type="transmembrane region" description="Helical" evidence="1">
    <location>
        <begin position="78"/>
        <end position="102"/>
    </location>
</feature>
<organism evidence="3 4">
    <name type="scientific">Dreissena polymorpha</name>
    <name type="common">Zebra mussel</name>
    <name type="synonym">Mytilus polymorpha</name>
    <dbReference type="NCBI Taxonomy" id="45954"/>
    <lineage>
        <taxon>Eukaryota</taxon>
        <taxon>Metazoa</taxon>
        <taxon>Spiralia</taxon>
        <taxon>Lophotrochozoa</taxon>
        <taxon>Mollusca</taxon>
        <taxon>Bivalvia</taxon>
        <taxon>Autobranchia</taxon>
        <taxon>Heteroconchia</taxon>
        <taxon>Euheterodonta</taxon>
        <taxon>Imparidentia</taxon>
        <taxon>Neoheterodontei</taxon>
        <taxon>Myida</taxon>
        <taxon>Dreissenoidea</taxon>
        <taxon>Dreissenidae</taxon>
        <taxon>Dreissena</taxon>
    </lineage>
</organism>
<reference evidence="3" key="1">
    <citation type="journal article" date="2019" name="bioRxiv">
        <title>The Genome of the Zebra Mussel, Dreissena polymorpha: A Resource for Invasive Species Research.</title>
        <authorList>
            <person name="McCartney M.A."/>
            <person name="Auch B."/>
            <person name="Kono T."/>
            <person name="Mallez S."/>
            <person name="Zhang Y."/>
            <person name="Obille A."/>
            <person name="Becker A."/>
            <person name="Abrahante J.E."/>
            <person name="Garbe J."/>
            <person name="Badalamenti J.P."/>
            <person name="Herman A."/>
            <person name="Mangelson H."/>
            <person name="Liachko I."/>
            <person name="Sullivan S."/>
            <person name="Sone E.D."/>
            <person name="Koren S."/>
            <person name="Silverstein K.A.T."/>
            <person name="Beckman K.B."/>
            <person name="Gohl D.M."/>
        </authorList>
    </citation>
    <scope>NUCLEOTIDE SEQUENCE</scope>
    <source>
        <strain evidence="3">Duluth1</strain>
        <tissue evidence="3">Whole animal</tissue>
    </source>
</reference>
<dbReference type="Proteomes" id="UP000828390">
    <property type="component" value="Unassembled WGS sequence"/>
</dbReference>
<accession>A0A9D4N4K2</accession>
<protein>
    <recommendedName>
        <fullName evidence="2">MAM domain-containing protein</fullName>
    </recommendedName>
</protein>
<dbReference type="InterPro" id="IPR000998">
    <property type="entry name" value="MAM_dom"/>
</dbReference>
<evidence type="ECO:0000313" key="4">
    <source>
        <dbReference type="Proteomes" id="UP000828390"/>
    </source>
</evidence>
<dbReference type="PANTHER" id="PTHR23282:SF146">
    <property type="entry name" value="RT07201P-RELATED"/>
    <property type="match status" value="1"/>
</dbReference>